<evidence type="ECO:0000313" key="2">
    <source>
        <dbReference type="Proteomes" id="UP000028501"/>
    </source>
</evidence>
<protein>
    <submittedName>
        <fullName evidence="1">Uncharacterized protein</fullName>
    </submittedName>
</protein>
<dbReference type="KEGG" id="afg:AFULGI_00014100"/>
<dbReference type="Proteomes" id="UP000028501">
    <property type="component" value="Chromosome"/>
</dbReference>
<reference evidence="1 2" key="1">
    <citation type="submission" date="2013-07" db="EMBL/GenBank/DDBJ databases">
        <title>Genome of Archaeoglobus fulgidus.</title>
        <authorList>
            <person name="Fiebig A."/>
            <person name="Birkeland N.-K."/>
        </authorList>
    </citation>
    <scope>NUCLEOTIDE SEQUENCE [LARGE SCALE GENOMIC DNA]</scope>
    <source>
        <strain evidence="1 2">DSM 8774</strain>
    </source>
</reference>
<sequence>MLYSTKCPQPAHAVYKVFGRVFKLFGSHVRKLTNKDILKVLREIAEYGILTRFLPNTNPIRCCEKQREG</sequence>
<name>A0A075WGG5_ARCFL</name>
<proteinExistence type="predicted"/>
<accession>A0A075WGG5</accession>
<dbReference type="AlphaFoldDB" id="A0A075WGG5"/>
<evidence type="ECO:0000313" key="1">
    <source>
        <dbReference type="EMBL" id="AIG98179.1"/>
    </source>
</evidence>
<gene>
    <name evidence="1" type="ORF">AFULGI_00014100</name>
</gene>
<dbReference type="EMBL" id="CP006577">
    <property type="protein sequence ID" value="AIG98179.1"/>
    <property type="molecule type" value="Genomic_DNA"/>
</dbReference>
<dbReference type="HOGENOM" id="CLU_2765811_0_0_2"/>
<organism evidence="1 2">
    <name type="scientific">Archaeoglobus fulgidus DSM 8774</name>
    <dbReference type="NCBI Taxonomy" id="1344584"/>
    <lineage>
        <taxon>Archaea</taxon>
        <taxon>Methanobacteriati</taxon>
        <taxon>Methanobacteriota</taxon>
        <taxon>Archaeoglobi</taxon>
        <taxon>Archaeoglobales</taxon>
        <taxon>Archaeoglobaceae</taxon>
        <taxon>Archaeoglobus</taxon>
    </lineage>
</organism>